<evidence type="ECO:0000313" key="1">
    <source>
        <dbReference type="EMBL" id="CAI3988376.1"/>
    </source>
</evidence>
<reference evidence="1" key="1">
    <citation type="submission" date="2022-10" db="EMBL/GenBank/DDBJ databases">
        <authorList>
            <person name="Chen Y."/>
            <person name="Dougan E. K."/>
            <person name="Chan C."/>
            <person name="Rhodes N."/>
            <person name="Thang M."/>
        </authorList>
    </citation>
    <scope>NUCLEOTIDE SEQUENCE</scope>
</reference>
<evidence type="ECO:0000313" key="3">
    <source>
        <dbReference type="EMBL" id="CAL4775688.1"/>
    </source>
</evidence>
<name>A0A9P1CDN3_9DINO</name>
<dbReference type="EMBL" id="CAMXCT010001259">
    <property type="protein sequence ID" value="CAI3988376.1"/>
    <property type="molecule type" value="Genomic_DNA"/>
</dbReference>
<dbReference type="Proteomes" id="UP001152797">
    <property type="component" value="Unassembled WGS sequence"/>
</dbReference>
<dbReference type="EMBL" id="CAMXCT020001259">
    <property type="protein sequence ID" value="CAL1141751.1"/>
    <property type="molecule type" value="Genomic_DNA"/>
</dbReference>
<comment type="caution">
    <text evidence="1">The sequence shown here is derived from an EMBL/GenBank/DDBJ whole genome shotgun (WGS) entry which is preliminary data.</text>
</comment>
<evidence type="ECO:0000313" key="2">
    <source>
        <dbReference type="EMBL" id="CAL1141751.1"/>
    </source>
</evidence>
<proteinExistence type="predicted"/>
<dbReference type="AlphaFoldDB" id="A0A9P1CDN3"/>
<sequence length="195" mass="22422">MFRGYYHSFWHDDPTDPCMCERYNRRISRLGEMNSDEGPQLLFVRSNVSHENMIEVLQVPELMKLLRAKFGKSSRLLLILENQQKFTGPALVDEDDHVMLHYLSMDVHKKSHPDNAMPYARPVECALEWCARKTFACRHFETLKEAFQLAHPYPGGERGLGGLPAFEASKVLAAVEECCTTWEVPQATKIPRGRL</sequence>
<gene>
    <name evidence="1" type="ORF">C1SCF055_LOCUS15556</name>
</gene>
<dbReference type="EMBL" id="CAMXCT030001259">
    <property type="protein sequence ID" value="CAL4775688.1"/>
    <property type="molecule type" value="Genomic_DNA"/>
</dbReference>
<organism evidence="1">
    <name type="scientific">Cladocopium goreaui</name>
    <dbReference type="NCBI Taxonomy" id="2562237"/>
    <lineage>
        <taxon>Eukaryota</taxon>
        <taxon>Sar</taxon>
        <taxon>Alveolata</taxon>
        <taxon>Dinophyceae</taxon>
        <taxon>Suessiales</taxon>
        <taxon>Symbiodiniaceae</taxon>
        <taxon>Cladocopium</taxon>
    </lineage>
</organism>
<evidence type="ECO:0000313" key="4">
    <source>
        <dbReference type="Proteomes" id="UP001152797"/>
    </source>
</evidence>
<accession>A0A9P1CDN3</accession>
<protein>
    <submittedName>
        <fullName evidence="3">Tartrate-resistant acid phosphatase type 5</fullName>
    </submittedName>
</protein>
<keyword evidence="4" id="KW-1185">Reference proteome</keyword>
<reference evidence="2" key="2">
    <citation type="submission" date="2024-04" db="EMBL/GenBank/DDBJ databases">
        <authorList>
            <person name="Chen Y."/>
            <person name="Shah S."/>
            <person name="Dougan E. K."/>
            <person name="Thang M."/>
            <person name="Chan C."/>
        </authorList>
    </citation>
    <scope>NUCLEOTIDE SEQUENCE [LARGE SCALE GENOMIC DNA]</scope>
</reference>